<evidence type="ECO:0000256" key="6">
    <source>
        <dbReference type="ARBA" id="ARBA00023125"/>
    </source>
</evidence>
<dbReference type="PROSITE" id="PS51194">
    <property type="entry name" value="HELICASE_CTER"/>
    <property type="match status" value="1"/>
</dbReference>
<dbReference type="PANTHER" id="PTHR47964:SF1">
    <property type="entry name" value="ATP-DEPENDENT DNA HELICASE HOMOLOG RECG, CHLOROPLASTIC"/>
    <property type="match status" value="1"/>
</dbReference>
<dbReference type="InterPro" id="IPR033454">
    <property type="entry name" value="RecG_wedge"/>
</dbReference>
<keyword evidence="7" id="KW-0234">DNA repair</keyword>
<dbReference type="InterPro" id="IPR014001">
    <property type="entry name" value="Helicase_ATP-bd"/>
</dbReference>
<dbReference type="Gene3D" id="2.40.50.140">
    <property type="entry name" value="Nucleic acid-binding proteins"/>
    <property type="match status" value="1"/>
</dbReference>
<protein>
    <submittedName>
        <fullName evidence="11">ATP-dependent DNA helicase RecG</fullName>
    </submittedName>
</protein>
<dbReference type="SUPFAM" id="SSF52540">
    <property type="entry name" value="P-loop containing nucleoside triphosphate hydrolases"/>
    <property type="match status" value="2"/>
</dbReference>
<comment type="caution">
    <text evidence="11">The sequence shown here is derived from an EMBL/GenBank/DDBJ whole genome shotgun (WGS) entry which is preliminary data.</text>
</comment>
<evidence type="ECO:0000256" key="8">
    <source>
        <dbReference type="SAM" id="MobiDB-lite"/>
    </source>
</evidence>
<dbReference type="InterPro" id="IPR001650">
    <property type="entry name" value="Helicase_C-like"/>
</dbReference>
<dbReference type="InterPro" id="IPR012340">
    <property type="entry name" value="NA-bd_OB-fold"/>
</dbReference>
<feature type="region of interest" description="Disordered" evidence="8">
    <location>
        <begin position="1"/>
        <end position="20"/>
    </location>
</feature>
<gene>
    <name evidence="11" type="primary">recG</name>
    <name evidence="11" type="ORF">GCM10009823_27730</name>
</gene>
<reference evidence="11 12" key="1">
    <citation type="journal article" date="2019" name="Int. J. Syst. Evol. Microbiol.">
        <title>The Global Catalogue of Microorganisms (GCM) 10K type strain sequencing project: providing services to taxonomists for standard genome sequencing and annotation.</title>
        <authorList>
            <consortium name="The Broad Institute Genomics Platform"/>
            <consortium name="The Broad Institute Genome Sequencing Center for Infectious Disease"/>
            <person name="Wu L."/>
            <person name="Ma J."/>
        </authorList>
    </citation>
    <scope>NUCLEOTIDE SEQUENCE [LARGE SCALE GENOMIC DNA]</scope>
    <source>
        <strain evidence="11 12">JCM 15900</strain>
    </source>
</reference>
<dbReference type="CDD" id="cd04488">
    <property type="entry name" value="RecG_wedge_OBF"/>
    <property type="match status" value="1"/>
</dbReference>
<dbReference type="InterPro" id="IPR027417">
    <property type="entry name" value="P-loop_NTPase"/>
</dbReference>
<dbReference type="Pfam" id="PF00270">
    <property type="entry name" value="DEAD"/>
    <property type="match status" value="2"/>
</dbReference>
<feature type="domain" description="Helicase C-terminal" evidence="10">
    <location>
        <begin position="527"/>
        <end position="692"/>
    </location>
</feature>
<evidence type="ECO:0000313" key="12">
    <source>
        <dbReference type="Proteomes" id="UP001500984"/>
    </source>
</evidence>
<accession>A0ABN2X1V1</accession>
<proteinExistence type="predicted"/>
<keyword evidence="4 11" id="KW-0347">Helicase</keyword>
<dbReference type="PROSITE" id="PS51192">
    <property type="entry name" value="HELICASE_ATP_BIND_1"/>
    <property type="match status" value="1"/>
</dbReference>
<evidence type="ECO:0000256" key="7">
    <source>
        <dbReference type="ARBA" id="ARBA00023204"/>
    </source>
</evidence>
<keyword evidence="5" id="KW-0067">ATP-binding</keyword>
<dbReference type="Pfam" id="PF17191">
    <property type="entry name" value="RecG_wedge"/>
    <property type="match status" value="1"/>
</dbReference>
<dbReference type="SMART" id="SM00487">
    <property type="entry name" value="DEXDc"/>
    <property type="match status" value="1"/>
</dbReference>
<dbReference type="InterPro" id="IPR011545">
    <property type="entry name" value="DEAD/DEAH_box_helicase_dom"/>
</dbReference>
<sequence>MSEAQPRGTAGTAEPETADREFARIVPKAKDRTLLETVGVTSVEDLLRRFPRRWIDPGEFTSIAGLRELEEGTDAIIHASVVSVDTRQMHSRRGSITTVVLADGTQDTVDAVFFNRPWMGAQLTQDSRILVSARIKHYRGRLQLSSPTLLTGDGQIAAKASDSGSAAPEELAPQRPIPVYPATAKLTSQRFRTFVGAALDQASAEHFADPVPPDLLRAHGLMGFREALEAMHRPETMAQAHTARRRWAYEEALALQTHLLQRREEHEAIHALALTGEKRGSLREFDARLPYALTPSQREEGARISAELAGARPMNRLLQGDVGSGKTLVAMRAMLQAADSDAQSVMLAPTEVLAAQHYRSLVAMLGDQAVPVRGKRDLFSTQGGPPRTAPGGDSEAGAGQETEVAVALLTGSMPRKARQQMLSDLFLGYIDIVVGTHALLSDTTMFHELGLVIVDEQHRFGVEQRAALRQKAGNRTPHTLVMTATPIPRSAALTVFGDLDFSTLTHLPTGSKQITTHLVPLQQHPTWVERVYEVMAEHVARGEQVFAVLPRIEREGDPALDGRPGVEDYAEMLRARPEFSHAVVDVLHGQLPTAEKDERMEAFAAGRTDVLVATTVIEVGIDVPNARVMVIVDADRFGVAQLHQLRGRVGRAGDESLCFLLTYADEDSDAMERLRTVAGTLDGFALADFDVRSRREGDVLGRQQWGGRSSLQHLSVFRDEELIRTARGDAQALLARDPALAQVPALAQRIRDLFRDADEEIFEAG</sequence>
<evidence type="ECO:0000256" key="5">
    <source>
        <dbReference type="ARBA" id="ARBA00022840"/>
    </source>
</evidence>
<keyword evidence="12" id="KW-1185">Reference proteome</keyword>
<dbReference type="EMBL" id="BAAAPZ010000017">
    <property type="protein sequence ID" value="GAA2103648.1"/>
    <property type="molecule type" value="Genomic_DNA"/>
</dbReference>
<dbReference type="SMART" id="SM00490">
    <property type="entry name" value="HELICc"/>
    <property type="match status" value="1"/>
</dbReference>
<evidence type="ECO:0000259" key="9">
    <source>
        <dbReference type="PROSITE" id="PS51192"/>
    </source>
</evidence>
<dbReference type="Pfam" id="PF00271">
    <property type="entry name" value="Helicase_C"/>
    <property type="match status" value="1"/>
</dbReference>
<dbReference type="GO" id="GO:0004386">
    <property type="term" value="F:helicase activity"/>
    <property type="evidence" value="ECO:0007669"/>
    <property type="project" value="UniProtKB-KW"/>
</dbReference>
<feature type="region of interest" description="Disordered" evidence="8">
    <location>
        <begin position="376"/>
        <end position="399"/>
    </location>
</feature>
<dbReference type="RefSeq" id="WP_344337871.1">
    <property type="nucleotide sequence ID" value="NZ_BAAAPZ010000017.1"/>
</dbReference>
<keyword evidence="1" id="KW-0547">Nucleotide-binding</keyword>
<evidence type="ECO:0000256" key="2">
    <source>
        <dbReference type="ARBA" id="ARBA00022763"/>
    </source>
</evidence>
<keyword evidence="2" id="KW-0227">DNA damage</keyword>
<name>A0ABN2X1V1_9MICO</name>
<dbReference type="PANTHER" id="PTHR47964">
    <property type="entry name" value="ATP-DEPENDENT DNA HELICASE HOMOLOG RECG, CHLOROPLASTIC"/>
    <property type="match status" value="1"/>
</dbReference>
<evidence type="ECO:0000313" key="11">
    <source>
        <dbReference type="EMBL" id="GAA2103648.1"/>
    </source>
</evidence>
<dbReference type="Gene3D" id="3.40.50.300">
    <property type="entry name" value="P-loop containing nucleotide triphosphate hydrolases"/>
    <property type="match status" value="2"/>
</dbReference>
<dbReference type="InterPro" id="IPR047112">
    <property type="entry name" value="RecG/Mfd"/>
</dbReference>
<organism evidence="11 12">
    <name type="scientific">Brevibacterium salitolerans</name>
    <dbReference type="NCBI Taxonomy" id="1403566"/>
    <lineage>
        <taxon>Bacteria</taxon>
        <taxon>Bacillati</taxon>
        <taxon>Actinomycetota</taxon>
        <taxon>Actinomycetes</taxon>
        <taxon>Micrococcales</taxon>
        <taxon>Brevibacteriaceae</taxon>
        <taxon>Brevibacterium</taxon>
    </lineage>
</organism>
<evidence type="ECO:0000256" key="3">
    <source>
        <dbReference type="ARBA" id="ARBA00022801"/>
    </source>
</evidence>
<dbReference type="SUPFAM" id="SSF50249">
    <property type="entry name" value="Nucleic acid-binding proteins"/>
    <property type="match status" value="1"/>
</dbReference>
<evidence type="ECO:0000256" key="1">
    <source>
        <dbReference type="ARBA" id="ARBA00022741"/>
    </source>
</evidence>
<keyword evidence="3" id="KW-0378">Hydrolase</keyword>
<evidence type="ECO:0000259" key="10">
    <source>
        <dbReference type="PROSITE" id="PS51194"/>
    </source>
</evidence>
<dbReference type="Proteomes" id="UP001500984">
    <property type="component" value="Unassembled WGS sequence"/>
</dbReference>
<evidence type="ECO:0000256" key="4">
    <source>
        <dbReference type="ARBA" id="ARBA00022806"/>
    </source>
</evidence>
<keyword evidence="6" id="KW-0238">DNA-binding</keyword>
<feature type="domain" description="Helicase ATP-binding" evidence="9">
    <location>
        <begin position="307"/>
        <end position="504"/>
    </location>
</feature>